<feature type="domain" description="HTH asnC-type" evidence="4">
    <location>
        <begin position="7"/>
        <end position="68"/>
    </location>
</feature>
<sequence>MDKHLEIDEIDVKILTELLKDAKTPYTEIAERIPVSGGTVHVRMKKLEKMGIVRGATLDIDFARLGYDITAFLGIFLEKSSLYDTVSKELEKIPEILTLHYTTGDYSIFVRIACRDTNHLREVLHDKIQRVPGISRTETFISLEEKFSRPISFAKDYGV</sequence>
<accession>A0ABP9D3X5</accession>
<dbReference type="InterPro" id="IPR036390">
    <property type="entry name" value="WH_DNA-bd_sf"/>
</dbReference>
<evidence type="ECO:0000259" key="4">
    <source>
        <dbReference type="PROSITE" id="PS50956"/>
    </source>
</evidence>
<dbReference type="PANTHER" id="PTHR30154">
    <property type="entry name" value="LEUCINE-RESPONSIVE REGULATORY PROTEIN"/>
    <property type="match status" value="1"/>
</dbReference>
<evidence type="ECO:0000313" key="6">
    <source>
        <dbReference type="Proteomes" id="UP001500298"/>
    </source>
</evidence>
<dbReference type="InterPro" id="IPR000485">
    <property type="entry name" value="AsnC-type_HTH_dom"/>
</dbReference>
<comment type="caution">
    <text evidence="5">The sequence shown here is derived from an EMBL/GenBank/DDBJ whole genome shotgun (WGS) entry which is preliminary data.</text>
</comment>
<protein>
    <submittedName>
        <fullName evidence="5">Lrp/AsnC ligand binding domain-containing protein</fullName>
    </submittedName>
</protein>
<keyword evidence="6" id="KW-1185">Reference proteome</keyword>
<dbReference type="Gene3D" id="3.30.70.920">
    <property type="match status" value="1"/>
</dbReference>
<evidence type="ECO:0000256" key="2">
    <source>
        <dbReference type="ARBA" id="ARBA00023125"/>
    </source>
</evidence>
<proteinExistence type="predicted"/>
<keyword evidence="2" id="KW-0238">DNA-binding</keyword>
<reference evidence="6" key="1">
    <citation type="journal article" date="2019" name="Int. J. Syst. Evol. Microbiol.">
        <title>The Global Catalogue of Microorganisms (GCM) 10K type strain sequencing project: providing services to taxonomists for standard genome sequencing and annotation.</title>
        <authorList>
            <consortium name="The Broad Institute Genomics Platform"/>
            <consortium name="The Broad Institute Genome Sequencing Center for Infectious Disease"/>
            <person name="Wu L."/>
            <person name="Ma J."/>
        </authorList>
    </citation>
    <scope>NUCLEOTIDE SEQUENCE [LARGE SCALE GENOMIC DNA]</scope>
    <source>
        <strain evidence="6">JCM 18326</strain>
    </source>
</reference>
<dbReference type="InterPro" id="IPR036388">
    <property type="entry name" value="WH-like_DNA-bd_sf"/>
</dbReference>
<dbReference type="SMART" id="SM00344">
    <property type="entry name" value="HTH_ASNC"/>
    <property type="match status" value="1"/>
</dbReference>
<evidence type="ECO:0000313" key="5">
    <source>
        <dbReference type="EMBL" id="GAA4827862.1"/>
    </source>
</evidence>
<dbReference type="InterPro" id="IPR019888">
    <property type="entry name" value="Tscrpt_reg_AsnC-like"/>
</dbReference>
<organism evidence="5 6">
    <name type="scientific">Algivirga pacifica</name>
    <dbReference type="NCBI Taxonomy" id="1162670"/>
    <lineage>
        <taxon>Bacteria</taxon>
        <taxon>Pseudomonadati</taxon>
        <taxon>Bacteroidota</taxon>
        <taxon>Cytophagia</taxon>
        <taxon>Cytophagales</taxon>
        <taxon>Flammeovirgaceae</taxon>
        <taxon>Algivirga</taxon>
    </lineage>
</organism>
<evidence type="ECO:0000256" key="1">
    <source>
        <dbReference type="ARBA" id="ARBA00023015"/>
    </source>
</evidence>
<gene>
    <name evidence="5" type="ORF">GCM10023331_10930</name>
</gene>
<dbReference type="Gene3D" id="1.10.10.10">
    <property type="entry name" value="Winged helix-like DNA-binding domain superfamily/Winged helix DNA-binding domain"/>
    <property type="match status" value="1"/>
</dbReference>
<name>A0ABP9D3X5_9BACT</name>
<keyword evidence="1" id="KW-0805">Transcription regulation</keyword>
<dbReference type="InterPro" id="IPR011991">
    <property type="entry name" value="ArsR-like_HTH"/>
</dbReference>
<dbReference type="SUPFAM" id="SSF54909">
    <property type="entry name" value="Dimeric alpha+beta barrel"/>
    <property type="match status" value="1"/>
</dbReference>
<dbReference type="SUPFAM" id="SSF46785">
    <property type="entry name" value="Winged helix' DNA-binding domain"/>
    <property type="match status" value="1"/>
</dbReference>
<evidence type="ECO:0000256" key="3">
    <source>
        <dbReference type="ARBA" id="ARBA00023163"/>
    </source>
</evidence>
<dbReference type="Proteomes" id="UP001500298">
    <property type="component" value="Unassembled WGS sequence"/>
</dbReference>
<dbReference type="Pfam" id="PF13412">
    <property type="entry name" value="HTH_24"/>
    <property type="match status" value="1"/>
</dbReference>
<keyword evidence="3" id="KW-0804">Transcription</keyword>
<dbReference type="Pfam" id="PF01037">
    <property type="entry name" value="AsnC_trans_reg"/>
    <property type="match status" value="1"/>
</dbReference>
<dbReference type="CDD" id="cd00090">
    <property type="entry name" value="HTH_ARSR"/>
    <property type="match status" value="1"/>
</dbReference>
<dbReference type="PROSITE" id="PS50956">
    <property type="entry name" value="HTH_ASNC_2"/>
    <property type="match status" value="1"/>
</dbReference>
<dbReference type="EMBL" id="BAABJX010000020">
    <property type="protein sequence ID" value="GAA4827862.1"/>
    <property type="molecule type" value="Genomic_DNA"/>
</dbReference>
<dbReference type="PRINTS" id="PR00033">
    <property type="entry name" value="HTHASNC"/>
</dbReference>
<dbReference type="InterPro" id="IPR019887">
    <property type="entry name" value="Tscrpt_reg_AsnC/Lrp_C"/>
</dbReference>
<dbReference type="RefSeq" id="WP_345369887.1">
    <property type="nucleotide sequence ID" value="NZ_BAABJX010000020.1"/>
</dbReference>
<dbReference type="PANTHER" id="PTHR30154:SF34">
    <property type="entry name" value="TRANSCRIPTIONAL REGULATOR AZLB"/>
    <property type="match status" value="1"/>
</dbReference>
<dbReference type="InterPro" id="IPR011008">
    <property type="entry name" value="Dimeric_a/b-barrel"/>
</dbReference>